<dbReference type="PANTHER" id="PTHR31734">
    <property type="entry name" value="AUXIN-RESPONSIVE PROTEIN IAA17"/>
    <property type="match status" value="1"/>
</dbReference>
<feature type="region of interest" description="Disordered" evidence="9">
    <location>
        <begin position="120"/>
        <end position="141"/>
    </location>
</feature>
<keyword evidence="4 8" id="KW-0805">Transcription regulation</keyword>
<evidence type="ECO:0000256" key="3">
    <source>
        <dbReference type="ARBA" id="ARBA00022491"/>
    </source>
</evidence>
<feature type="region of interest" description="Disordered" evidence="9">
    <location>
        <begin position="146"/>
        <end position="165"/>
    </location>
</feature>
<keyword evidence="7 8" id="KW-0927">Auxin signaling pathway</keyword>
<evidence type="ECO:0000256" key="9">
    <source>
        <dbReference type="SAM" id="MobiDB-lite"/>
    </source>
</evidence>
<sequence length="395" mass="42804">MEGCTRNGMVCPKLLDLIPNEGEWVVRRDEGSIGVSEDKKLELRLGPPGEDWFIKGSSKNNGNDNDTSLLSLGCFPSSMINSNNSSNSSNNNNNNASHGSKRGFLDTVEANAEEAWVLNNGNPLSSSEKSTGTLFSSPWSSNSSPCLSPKAFQMKTQQQQHQSRPSFLQLSSIPQSMPAMPKESSQTCSTKVELQNSEQKACSPASANTAVPNSSQKRTAPAPVVGWPPIRSFRKNLASSSSSKPAPESYKVGADEVTPGKPEDCRKNLFVKINMDGVPIGRKVDLKSYGCYEKLSSAVDELFRGLLAAQRDCSASGNHNKTEEVKAITGLLDGSGEYTLVYEDNEGDRMLVGDVPWHMFVSTVKRLRVLKSSELPALHIGSTKQEKTPLDSGVR</sequence>
<reference evidence="12 13" key="1">
    <citation type="submission" date="2025-04" db="UniProtKB">
        <authorList>
            <consortium name="RefSeq"/>
        </authorList>
    </citation>
    <scope>IDENTIFICATION</scope>
</reference>
<proteinExistence type="inferred from homology"/>
<dbReference type="OrthoDB" id="615826at2759"/>
<evidence type="ECO:0000256" key="2">
    <source>
        <dbReference type="ARBA" id="ARBA00006728"/>
    </source>
</evidence>
<feature type="compositionally biased region" description="Polar residues" evidence="9">
    <location>
        <begin position="120"/>
        <end position="135"/>
    </location>
</feature>
<dbReference type="GO" id="GO:0006355">
    <property type="term" value="P:regulation of DNA-templated transcription"/>
    <property type="evidence" value="ECO:0007669"/>
    <property type="project" value="InterPro"/>
</dbReference>
<protein>
    <recommendedName>
        <fullName evidence="8">Auxin-responsive protein</fullName>
    </recommendedName>
</protein>
<dbReference type="eggNOG" id="ENOG502QPYY">
    <property type="taxonomic scope" value="Eukaryota"/>
</dbReference>
<keyword evidence="6 8" id="KW-0539">Nucleus</keyword>
<feature type="compositionally biased region" description="Low complexity" evidence="9">
    <location>
        <begin position="81"/>
        <end position="95"/>
    </location>
</feature>
<keyword evidence="5 8" id="KW-0804">Transcription</keyword>
<accession>A0A1U7ZN68</accession>
<dbReference type="GO" id="GO:0009734">
    <property type="term" value="P:auxin-activated signaling pathway"/>
    <property type="evidence" value="ECO:0007669"/>
    <property type="project" value="UniProtKB-UniRule"/>
</dbReference>
<dbReference type="RefSeq" id="XP_010249492.1">
    <property type="nucleotide sequence ID" value="XM_010251190.2"/>
</dbReference>
<evidence type="ECO:0000313" key="11">
    <source>
        <dbReference type="Proteomes" id="UP000189703"/>
    </source>
</evidence>
<evidence type="ECO:0000256" key="8">
    <source>
        <dbReference type="RuleBase" id="RU004549"/>
    </source>
</evidence>
<dbReference type="AlphaFoldDB" id="A0A1U7ZN68"/>
<keyword evidence="11" id="KW-1185">Reference proteome</keyword>
<feature type="region of interest" description="Disordered" evidence="9">
    <location>
        <begin position="176"/>
        <end position="261"/>
    </location>
</feature>
<name>A0A1U7ZN68_NELNU</name>
<dbReference type="OMA" id="MGDSEGR"/>
<feature type="region of interest" description="Disordered" evidence="9">
    <location>
        <begin position="81"/>
        <end position="102"/>
    </location>
</feature>
<dbReference type="RefSeq" id="XP_010249494.1">
    <property type="nucleotide sequence ID" value="XM_010251192.2"/>
</dbReference>
<comment type="similarity">
    <text evidence="2 8">Belongs to the Aux/IAA family.</text>
</comment>
<dbReference type="RefSeq" id="XP_010249493.1">
    <property type="nucleotide sequence ID" value="XM_010251191.2"/>
</dbReference>
<feature type="compositionally biased region" description="Polar residues" evidence="9">
    <location>
        <begin position="154"/>
        <end position="165"/>
    </location>
</feature>
<dbReference type="GeneID" id="104592048"/>
<keyword evidence="3 8" id="KW-0678">Repressor</keyword>
<dbReference type="STRING" id="4432.A0A1U7ZN68"/>
<organism evidence="11 13">
    <name type="scientific">Nelumbo nucifera</name>
    <name type="common">Sacred lotus</name>
    <dbReference type="NCBI Taxonomy" id="4432"/>
    <lineage>
        <taxon>Eukaryota</taxon>
        <taxon>Viridiplantae</taxon>
        <taxon>Streptophyta</taxon>
        <taxon>Embryophyta</taxon>
        <taxon>Tracheophyta</taxon>
        <taxon>Spermatophyta</taxon>
        <taxon>Magnoliopsida</taxon>
        <taxon>Proteales</taxon>
        <taxon>Nelumbonaceae</taxon>
        <taxon>Nelumbo</taxon>
    </lineage>
</organism>
<comment type="subunit">
    <text evidence="8">Homodimers and heterodimers.</text>
</comment>
<evidence type="ECO:0000313" key="13">
    <source>
        <dbReference type="RefSeq" id="XP_010249493.1"/>
    </source>
</evidence>
<dbReference type="PANTHER" id="PTHR31734:SF2">
    <property type="entry name" value="AUXIN-RESPONSIVE PROTEIN IAA26"/>
    <property type="match status" value="1"/>
</dbReference>
<evidence type="ECO:0000256" key="1">
    <source>
        <dbReference type="ARBA" id="ARBA00004123"/>
    </source>
</evidence>
<dbReference type="FunFam" id="3.10.20.90:FF:000225">
    <property type="entry name" value="Auxin-responsive protein"/>
    <property type="match status" value="1"/>
</dbReference>
<feature type="compositionally biased region" description="Polar residues" evidence="9">
    <location>
        <begin position="183"/>
        <end position="218"/>
    </location>
</feature>
<dbReference type="InterPro" id="IPR003311">
    <property type="entry name" value="AUX_IAA"/>
</dbReference>
<evidence type="ECO:0000313" key="12">
    <source>
        <dbReference type="RefSeq" id="XP_010249492.1"/>
    </source>
</evidence>
<dbReference type="InterPro" id="IPR053793">
    <property type="entry name" value="PB1-like"/>
</dbReference>
<evidence type="ECO:0000256" key="4">
    <source>
        <dbReference type="ARBA" id="ARBA00023015"/>
    </source>
</evidence>
<evidence type="ECO:0000256" key="5">
    <source>
        <dbReference type="ARBA" id="ARBA00023163"/>
    </source>
</evidence>
<evidence type="ECO:0000313" key="14">
    <source>
        <dbReference type="RefSeq" id="XP_010249494.1"/>
    </source>
</evidence>
<evidence type="ECO:0000256" key="7">
    <source>
        <dbReference type="ARBA" id="ARBA00023294"/>
    </source>
</evidence>
<dbReference type="SUPFAM" id="SSF54277">
    <property type="entry name" value="CAD &amp; PB1 domains"/>
    <property type="match status" value="1"/>
</dbReference>
<gene>
    <name evidence="12 13 14" type="primary">LOC104592048</name>
</gene>
<feature type="domain" description="PB1" evidence="10">
    <location>
        <begin position="268"/>
        <end position="377"/>
    </location>
</feature>
<comment type="function">
    <text evidence="8">Aux/IAA proteins are short-lived transcriptional factors that function as repressors of early auxin response genes at low auxin concentrations.</text>
</comment>
<dbReference type="PROSITE" id="PS51745">
    <property type="entry name" value="PB1"/>
    <property type="match status" value="1"/>
</dbReference>
<comment type="subcellular location">
    <subcellularLocation>
        <location evidence="1 8">Nucleus</location>
    </subcellularLocation>
</comment>
<dbReference type="KEGG" id="nnu:104592048"/>
<dbReference type="Gene3D" id="3.10.20.90">
    <property type="entry name" value="Phosphatidylinositol 3-kinase Catalytic Subunit, Chain A, domain 1"/>
    <property type="match status" value="1"/>
</dbReference>
<dbReference type="GO" id="GO:0005634">
    <property type="term" value="C:nucleus"/>
    <property type="evidence" value="ECO:0007669"/>
    <property type="project" value="UniProtKB-SubCell"/>
</dbReference>
<evidence type="ECO:0000259" key="10">
    <source>
        <dbReference type="PROSITE" id="PS51745"/>
    </source>
</evidence>
<evidence type="ECO:0000256" key="6">
    <source>
        <dbReference type="ARBA" id="ARBA00023242"/>
    </source>
</evidence>
<dbReference type="Proteomes" id="UP000189703">
    <property type="component" value="Unplaced"/>
</dbReference>
<dbReference type="Pfam" id="PF02309">
    <property type="entry name" value="AUX_IAA"/>
    <property type="match status" value="1"/>
</dbReference>
<dbReference type="InterPro" id="IPR033389">
    <property type="entry name" value="AUX/IAA_dom"/>
</dbReference>